<dbReference type="SUPFAM" id="SSF69593">
    <property type="entry name" value="Glycerol-3-phosphate (1)-acyltransferase"/>
    <property type="match status" value="1"/>
</dbReference>
<dbReference type="PANTHER" id="PTHR15486:SF78">
    <property type="entry name" value="PHOSPHOLIPID_GLYCEROL ACYLTRANSFERASE DOMAIN-CONTAINING PROTEIN"/>
    <property type="match status" value="1"/>
</dbReference>
<reference evidence="14" key="1">
    <citation type="submission" date="2019-07" db="EMBL/GenBank/DDBJ databases">
        <authorList>
            <person name="Dittberner H."/>
        </authorList>
    </citation>
    <scope>NUCLEOTIDE SEQUENCE [LARGE SCALE GENOMIC DNA]</scope>
</reference>
<evidence type="ECO:0000313" key="15">
    <source>
        <dbReference type="Proteomes" id="UP000489600"/>
    </source>
</evidence>
<keyword evidence="10" id="KW-1208">Phospholipid metabolism</keyword>
<dbReference type="AlphaFoldDB" id="A0A565B7V9"/>
<dbReference type="GO" id="GO:0010143">
    <property type="term" value="P:cutin biosynthetic process"/>
    <property type="evidence" value="ECO:0007669"/>
    <property type="project" value="TreeGrafter"/>
</dbReference>
<comment type="subcellular location">
    <subcellularLocation>
        <location evidence="1">Membrane</location>
        <topology evidence="1">Multi-pass membrane protein</topology>
    </subcellularLocation>
</comment>
<proteinExistence type="inferred from homology"/>
<dbReference type="Proteomes" id="UP000489600">
    <property type="component" value="Unassembled WGS sequence"/>
</dbReference>
<organism evidence="14 15">
    <name type="scientific">Arabis nemorensis</name>
    <dbReference type="NCBI Taxonomy" id="586526"/>
    <lineage>
        <taxon>Eukaryota</taxon>
        <taxon>Viridiplantae</taxon>
        <taxon>Streptophyta</taxon>
        <taxon>Embryophyta</taxon>
        <taxon>Tracheophyta</taxon>
        <taxon>Spermatophyta</taxon>
        <taxon>Magnoliopsida</taxon>
        <taxon>eudicotyledons</taxon>
        <taxon>Gunneridae</taxon>
        <taxon>Pentapetalae</taxon>
        <taxon>rosids</taxon>
        <taxon>malvids</taxon>
        <taxon>Brassicales</taxon>
        <taxon>Brassicaceae</taxon>
        <taxon>Arabideae</taxon>
        <taxon>Arabis</taxon>
    </lineage>
</organism>
<keyword evidence="5 12" id="KW-0812">Transmembrane</keyword>
<keyword evidence="9" id="KW-0594">Phospholipid biosynthesis</keyword>
<evidence type="ECO:0000256" key="6">
    <source>
        <dbReference type="ARBA" id="ARBA00022989"/>
    </source>
</evidence>
<evidence type="ECO:0000256" key="9">
    <source>
        <dbReference type="ARBA" id="ARBA00023209"/>
    </source>
</evidence>
<keyword evidence="3" id="KW-0444">Lipid biosynthesis</keyword>
<dbReference type="GO" id="GO:0016791">
    <property type="term" value="F:phosphatase activity"/>
    <property type="evidence" value="ECO:0007669"/>
    <property type="project" value="TreeGrafter"/>
</dbReference>
<dbReference type="EMBL" id="CABITT030000003">
    <property type="protein sequence ID" value="VVA97214.1"/>
    <property type="molecule type" value="Genomic_DNA"/>
</dbReference>
<evidence type="ECO:0000256" key="2">
    <source>
        <dbReference type="ARBA" id="ARBA00007937"/>
    </source>
</evidence>
<evidence type="ECO:0000256" key="12">
    <source>
        <dbReference type="SAM" id="Phobius"/>
    </source>
</evidence>
<protein>
    <recommendedName>
        <fullName evidence="13">Phospholipid/glycerol acyltransferase domain-containing protein</fullName>
    </recommendedName>
</protein>
<keyword evidence="15" id="KW-1185">Reference proteome</keyword>
<dbReference type="GO" id="GO:0008654">
    <property type="term" value="P:phospholipid biosynthetic process"/>
    <property type="evidence" value="ECO:0007669"/>
    <property type="project" value="UniProtKB-KW"/>
</dbReference>
<accession>A0A565B7V9</accession>
<keyword evidence="6 12" id="KW-1133">Transmembrane helix</keyword>
<evidence type="ECO:0000313" key="14">
    <source>
        <dbReference type="EMBL" id="VVA97214.1"/>
    </source>
</evidence>
<comment type="caution">
    <text evidence="14">The sequence shown here is derived from an EMBL/GenBank/DDBJ whole genome shotgun (WGS) entry which is preliminary data.</text>
</comment>
<dbReference type="GO" id="GO:0090447">
    <property type="term" value="F:glycerol-3-phosphate 2-O-acyltransferase activity"/>
    <property type="evidence" value="ECO:0007669"/>
    <property type="project" value="TreeGrafter"/>
</dbReference>
<keyword evidence="8 12" id="KW-0472">Membrane</keyword>
<evidence type="ECO:0000256" key="8">
    <source>
        <dbReference type="ARBA" id="ARBA00023136"/>
    </source>
</evidence>
<evidence type="ECO:0000256" key="7">
    <source>
        <dbReference type="ARBA" id="ARBA00023098"/>
    </source>
</evidence>
<sequence length="364" mass="40839">MDTWRLFSSCKKRVVVTRMPRIMVEWFAKEHLRADEVIGTELIVNGFGFVTGLIREPDIDQSVLSRVGDLFVDQRPHLGIGRPAKMISKTFLSLCQEQIHAPVHGNHSDQQLELQPPKPVIFHDGRFVKRPTPATALLILLWMPFGIILAAIRICILYVLPFWAIPYVIGISGIRVTVKGKPPRLSATRNSGLLFVCNHKTFIDGIVLSYALGRKITSHSVDFRNRDIDAGKIKEVLSKGDVAIFPEGASFNEPFLLRFNALFAELTDEIVPVAMNGGTGLTVDSNAGFFRAKTRGWTCLNVFFFMNPTLVYEVTFLDQLPLEESCSSGKSLYDVANYVQRILADTLGFECTNSTRKDKYKLLT</sequence>
<gene>
    <name evidence="14" type="ORF">ANE_LOCUS7659</name>
</gene>
<keyword evidence="11" id="KW-0012">Acyltransferase</keyword>
<evidence type="ECO:0000256" key="1">
    <source>
        <dbReference type="ARBA" id="ARBA00004141"/>
    </source>
</evidence>
<dbReference type="OrthoDB" id="1854593at2759"/>
<dbReference type="PANTHER" id="PTHR15486">
    <property type="entry name" value="ANCIENT UBIQUITOUS PROTEIN"/>
    <property type="match status" value="1"/>
</dbReference>
<feature type="domain" description="Phospholipid/glycerol acyltransferase" evidence="13">
    <location>
        <begin position="193"/>
        <end position="278"/>
    </location>
</feature>
<evidence type="ECO:0000256" key="4">
    <source>
        <dbReference type="ARBA" id="ARBA00022679"/>
    </source>
</evidence>
<dbReference type="SMART" id="SM00563">
    <property type="entry name" value="PlsC"/>
    <property type="match status" value="1"/>
</dbReference>
<keyword evidence="7" id="KW-0443">Lipid metabolism</keyword>
<evidence type="ECO:0000256" key="11">
    <source>
        <dbReference type="ARBA" id="ARBA00023315"/>
    </source>
</evidence>
<dbReference type="Pfam" id="PF23270">
    <property type="entry name" value="HAD_RAM2_N"/>
    <property type="match status" value="1"/>
</dbReference>
<dbReference type="InterPro" id="IPR056462">
    <property type="entry name" value="HAD_RAM2/GPAT1-8"/>
</dbReference>
<evidence type="ECO:0000256" key="5">
    <source>
        <dbReference type="ARBA" id="ARBA00022692"/>
    </source>
</evidence>
<evidence type="ECO:0000259" key="13">
    <source>
        <dbReference type="SMART" id="SM00563"/>
    </source>
</evidence>
<comment type="similarity">
    <text evidence="2">Belongs to the GPAT/DAPAT family.</text>
</comment>
<dbReference type="InterPro" id="IPR002123">
    <property type="entry name" value="Plipid/glycerol_acylTrfase"/>
</dbReference>
<dbReference type="GO" id="GO:0016020">
    <property type="term" value="C:membrane"/>
    <property type="evidence" value="ECO:0007669"/>
    <property type="project" value="UniProtKB-SubCell"/>
</dbReference>
<keyword evidence="4" id="KW-0808">Transferase</keyword>
<feature type="transmembrane region" description="Helical" evidence="12">
    <location>
        <begin position="134"/>
        <end position="152"/>
    </location>
</feature>
<evidence type="ECO:0000256" key="10">
    <source>
        <dbReference type="ARBA" id="ARBA00023264"/>
    </source>
</evidence>
<name>A0A565B7V9_9BRAS</name>
<evidence type="ECO:0000256" key="3">
    <source>
        <dbReference type="ARBA" id="ARBA00022516"/>
    </source>
</evidence>